<dbReference type="PROSITE" id="PS51257">
    <property type="entry name" value="PROKAR_LIPOPROTEIN"/>
    <property type="match status" value="1"/>
</dbReference>
<evidence type="ECO:0000313" key="2">
    <source>
        <dbReference type="EMBL" id="RPE72082.1"/>
    </source>
</evidence>
<protein>
    <submittedName>
        <fullName evidence="2">DUF2927 family protein</fullName>
    </submittedName>
</protein>
<dbReference type="EMBL" id="RKQK01000001">
    <property type="protein sequence ID" value="RPE72082.1"/>
    <property type="molecule type" value="Genomic_DNA"/>
</dbReference>
<dbReference type="InterPro" id="IPR021323">
    <property type="entry name" value="DUF2927"/>
</dbReference>
<dbReference type="Proteomes" id="UP000269689">
    <property type="component" value="Unassembled WGS sequence"/>
</dbReference>
<dbReference type="AlphaFoldDB" id="A0A3N4UN86"/>
<name>A0A3N4UN86_9RHOB</name>
<proteinExistence type="predicted"/>
<feature type="chain" id="PRO_5018301456" evidence="1">
    <location>
        <begin position="27"/>
        <end position="324"/>
    </location>
</feature>
<keyword evidence="1" id="KW-0732">Signal</keyword>
<gene>
    <name evidence="2" type="ORF">EDD53_1225</name>
</gene>
<dbReference type="RefSeq" id="WP_246002229.1">
    <property type="nucleotide sequence ID" value="NZ_RKQK01000001.1"/>
</dbReference>
<keyword evidence="3" id="KW-1185">Reference proteome</keyword>
<feature type="signal peptide" evidence="1">
    <location>
        <begin position="1"/>
        <end position="26"/>
    </location>
</feature>
<evidence type="ECO:0000256" key="1">
    <source>
        <dbReference type="SAM" id="SignalP"/>
    </source>
</evidence>
<organism evidence="2 3">
    <name type="scientific">Pacificibacter maritimus</name>
    <dbReference type="NCBI Taxonomy" id="762213"/>
    <lineage>
        <taxon>Bacteria</taxon>
        <taxon>Pseudomonadati</taxon>
        <taxon>Pseudomonadota</taxon>
        <taxon>Alphaproteobacteria</taxon>
        <taxon>Rhodobacterales</taxon>
        <taxon>Roseobacteraceae</taxon>
        <taxon>Pacificibacter</taxon>
    </lineage>
</organism>
<sequence length="324" mass="35360">MTGPRILTAFQMGALVLASAALYGCAATTVSPIPQARPAVVTPAVVPAAPQSAQRMLSQKSLAMRKYYENVQADFLRNDLLRTDGGGVDTPFNEVQLTRNFDAIALNDEYATIGGQFVAQTTRSTLHRWEIPVRIGLEFGESVPNAQRAIDRATVTALTARLARATRHPISMSSQPNFHVLVLNEDERQAIGPRLFQLVPGIGQSMVNSIVDMPRSSYCVVVASDPDDNGAYTKAVAIIRGEHPDLMRMSCFHEEIAQGLGLANDSPRARPSIFNDDEEFALLTRHDELLLQMLYDPRLHIGMSPEIAGPISAQIAREILGQNS</sequence>
<evidence type="ECO:0000313" key="3">
    <source>
        <dbReference type="Proteomes" id="UP000269689"/>
    </source>
</evidence>
<accession>A0A3N4UN86</accession>
<reference evidence="2 3" key="1">
    <citation type="submission" date="2018-11" db="EMBL/GenBank/DDBJ databases">
        <title>Genomic Encyclopedia of Type Strains, Phase IV (KMG-IV): sequencing the most valuable type-strain genomes for metagenomic binning, comparative biology and taxonomic classification.</title>
        <authorList>
            <person name="Goeker M."/>
        </authorList>
    </citation>
    <scope>NUCLEOTIDE SEQUENCE [LARGE SCALE GENOMIC DNA]</scope>
    <source>
        <strain evidence="2 3">DSM 104731</strain>
    </source>
</reference>
<comment type="caution">
    <text evidence="2">The sequence shown here is derived from an EMBL/GenBank/DDBJ whole genome shotgun (WGS) entry which is preliminary data.</text>
</comment>
<dbReference type="Pfam" id="PF11150">
    <property type="entry name" value="DUF2927"/>
    <property type="match status" value="1"/>
</dbReference>